<keyword evidence="7" id="KW-0548">Nucleotidyltransferase</keyword>
<evidence type="ECO:0000256" key="3">
    <source>
        <dbReference type="ARBA" id="ARBA00039658"/>
    </source>
</evidence>
<dbReference type="PROSITE" id="PS50878">
    <property type="entry name" value="RT_POL"/>
    <property type="match status" value="1"/>
</dbReference>
<sequence length="1359" mass="153971">MAYNNAIPAPDCMQMSGDLAKNWEVFRAEFEDYVLAAGLNEKSEEVQAAALRRLMGNECRHIYMHNVVLSEAQKKDPTAVLDALEEYFKPAKNVNYERYKFGSCKQGNDEPIDTFLTRLREAASSCDYRGLKDEMIRDRLVLGIASESTRRRLLRERELMLPTAIEICRLAELTESRMKVMESPYAQMDNVNATEKHYAKRSFPDKQERDVQACKYCGNNHKCGREQCPAYGKTCRACGISNHFAKVCLGSKTKKVNVMTESDKNDTDTDDMFLATECVSSINTKGLKWFVHLRLNNKRQACQLDTGATCNVMSSKVKEKLSPGTVLQPSTTRLKLYSGETMQSQGRFHIDCVIRGEKHSLIFEIVETQQEPLLSGATCQRLGLITFTIPDELHKVDTDQCAPLTKERLLAAYDDIFRGPIESVPGEIHFELDPHITPVQCAPRNVPVALRERVKSELDRHIREGNIVSVSEPTAWISNMVTVAKPDKIRLCIDPKPLNRALRRSHYHMPTLEDILYKLPKARLFTLVDARDAFLQCKLDEESCRLTTFWTPWGRMRWLKLPFGVSVAPEVYQRKQHELLAGLAGIEPIADDILVVGCGDTDAEAERDHDNNLHALMERCRAVKLRLSKRKLQFKLREVHFHGHILSSEGLKIDPEKTRAVLEMPPPTDTKAVQRFIGFVTYLAKFLPRLSEVCEPLRRLLDKDTEWHWLPKHDDAVLEVKRLVSNTPVLKYYDVTKPVTIQSDASMTGLGCCLLQEGQPVAFASRALTQTEQNYAQIEKECLSIVFACHRFHQYLYGRDMVTAETDHKPLIAIFKKPLLSAPKRLQGMLMQLQCYNLDVVYKPGPEMYVSDTLSRAALPHPGPDTPHVQHAVFSAQAEFALLDQAQHLNVSNFRFRQIAQHTDTDDVLQQLKTVVMDGWPDFKEDTPLAVRDYWAFRDELNVQDGVLYRGQCVVIPKALRAELLKRIHTSHIGGEACYRRARDTLFWPSMRAEIKDFVANCSACNKYARNQQREPMMSHGVPTRPWETVSMDIYTYAGKEFLIMVDHYSDYWEIDLLPNLSAGTLIARCRAQFARYGQPDKVITDNGPQFACEQLKKFAISWGFTHVTSSPHHPKSNGKAESAVKIVKSLCKRAKADGTDAWMAILHWRNTPTEGMDSSPAQRLMSRRLKTSLPVADSLLQPQVVVGVTEKLQWKRRFAKSTYDRSAKDLPELTVGDQIRMKPLPGDRTGRWQLGRGVQKVAPRSFVVDVNGTLYRRNRVDLRTAERSAEVQQACRPERIWPECVAEMPAQTEAGHGSDLGEVEPEGNGDSHTPSSTTLSPAPAPATCPPLSAHSGTPGRTVHTRSGRISQPPRRLNW</sequence>
<dbReference type="InterPro" id="IPR041577">
    <property type="entry name" value="RT_RNaseH_2"/>
</dbReference>
<dbReference type="PANTHER" id="PTHR37984">
    <property type="entry name" value="PROTEIN CBG26694"/>
    <property type="match status" value="1"/>
</dbReference>
<dbReference type="Pfam" id="PF17919">
    <property type="entry name" value="RT_RNaseH_2"/>
    <property type="match status" value="1"/>
</dbReference>
<dbReference type="InterPro" id="IPR050951">
    <property type="entry name" value="Retrovirus_Pol_polyprotein"/>
</dbReference>
<evidence type="ECO:0000256" key="2">
    <source>
        <dbReference type="ARBA" id="ARBA00012180"/>
    </source>
</evidence>
<dbReference type="InterPro" id="IPR001584">
    <property type="entry name" value="Integrase_cat-core"/>
</dbReference>
<reference evidence="7 8" key="1">
    <citation type="submission" date="2019-07" db="EMBL/GenBank/DDBJ databases">
        <title>Chromosome genome assembly for large yellow croaker.</title>
        <authorList>
            <person name="Xiao S."/>
        </authorList>
    </citation>
    <scope>NUCLEOTIDE SEQUENCE [LARGE SCALE GENOMIC DNA]</scope>
    <source>
        <strain evidence="7">JMULYC20181020</strain>
        <tissue evidence="7">Muscle</tissue>
    </source>
</reference>
<dbReference type="PANTHER" id="PTHR37984:SF8">
    <property type="entry name" value="CCHC-TYPE DOMAIN-CONTAINING PROTEIN"/>
    <property type="match status" value="1"/>
</dbReference>
<dbReference type="EMBL" id="REGW02000011">
    <property type="protein sequence ID" value="KAE8289550.1"/>
    <property type="molecule type" value="Genomic_DNA"/>
</dbReference>
<dbReference type="Pfam" id="PF00665">
    <property type="entry name" value="rve"/>
    <property type="match status" value="1"/>
</dbReference>
<feature type="domain" description="Reverse transcriptase" evidence="5">
    <location>
        <begin position="464"/>
        <end position="646"/>
    </location>
</feature>
<dbReference type="Proteomes" id="UP000424527">
    <property type="component" value="Unassembled WGS sequence"/>
</dbReference>
<evidence type="ECO:0000256" key="1">
    <source>
        <dbReference type="ARBA" id="ARBA00010879"/>
    </source>
</evidence>
<feature type="domain" description="Integrase catalytic" evidence="6">
    <location>
        <begin position="1022"/>
        <end position="1183"/>
    </location>
</feature>
<accession>A0A6G0IDN9</accession>
<dbReference type="CDD" id="cd05481">
    <property type="entry name" value="retropepsin_like_LTR_1"/>
    <property type="match status" value="1"/>
</dbReference>
<dbReference type="Pfam" id="PF00078">
    <property type="entry name" value="RVT_1"/>
    <property type="match status" value="1"/>
</dbReference>
<organism evidence="7 8">
    <name type="scientific">Larimichthys crocea</name>
    <name type="common">Large yellow croaker</name>
    <name type="synonym">Pseudosciaena crocea</name>
    <dbReference type="NCBI Taxonomy" id="215358"/>
    <lineage>
        <taxon>Eukaryota</taxon>
        <taxon>Metazoa</taxon>
        <taxon>Chordata</taxon>
        <taxon>Craniata</taxon>
        <taxon>Vertebrata</taxon>
        <taxon>Euteleostomi</taxon>
        <taxon>Actinopterygii</taxon>
        <taxon>Neopterygii</taxon>
        <taxon>Teleostei</taxon>
        <taxon>Neoteleostei</taxon>
        <taxon>Acanthomorphata</taxon>
        <taxon>Eupercaria</taxon>
        <taxon>Sciaenidae</taxon>
        <taxon>Larimichthys</taxon>
    </lineage>
</organism>
<gene>
    <name evidence="7" type="ORF">D5F01_LYC11254</name>
</gene>
<dbReference type="FunFam" id="1.10.340.70:FF:000003">
    <property type="entry name" value="Protein CBG25708"/>
    <property type="match status" value="1"/>
</dbReference>
<dbReference type="Gene3D" id="3.30.420.10">
    <property type="entry name" value="Ribonuclease H-like superfamily/Ribonuclease H"/>
    <property type="match status" value="1"/>
</dbReference>
<evidence type="ECO:0000259" key="6">
    <source>
        <dbReference type="PROSITE" id="PS50994"/>
    </source>
</evidence>
<dbReference type="FunFam" id="3.30.70.270:FF:000026">
    <property type="entry name" value="Transposon Ty3-G Gag-Pol polyprotein"/>
    <property type="match status" value="1"/>
</dbReference>
<dbReference type="FunFam" id="3.30.420.10:FF:000063">
    <property type="entry name" value="Retrovirus-related Pol polyprotein from transposon 297-like Protein"/>
    <property type="match status" value="1"/>
</dbReference>
<dbReference type="SUPFAM" id="SSF56672">
    <property type="entry name" value="DNA/RNA polymerases"/>
    <property type="match status" value="1"/>
</dbReference>
<dbReference type="InterPro" id="IPR041588">
    <property type="entry name" value="Integrase_H2C2"/>
</dbReference>
<dbReference type="EC" id="3.1.26.4" evidence="2"/>
<comment type="similarity">
    <text evidence="1">Belongs to the beta type-B retroviral polymerase family. HERV class-II K(HML-2) pol subfamily.</text>
</comment>
<evidence type="ECO:0000313" key="8">
    <source>
        <dbReference type="Proteomes" id="UP000424527"/>
    </source>
</evidence>
<feature type="region of interest" description="Disordered" evidence="4">
    <location>
        <begin position="1292"/>
        <end position="1359"/>
    </location>
</feature>
<keyword evidence="8" id="KW-1185">Reference proteome</keyword>
<keyword evidence="7" id="KW-0808">Transferase</keyword>
<dbReference type="InterPro" id="IPR043128">
    <property type="entry name" value="Rev_trsase/Diguanyl_cyclase"/>
</dbReference>
<dbReference type="InterPro" id="IPR036397">
    <property type="entry name" value="RNaseH_sf"/>
</dbReference>
<keyword evidence="7" id="KW-0695">RNA-directed DNA polymerase</keyword>
<dbReference type="GO" id="GO:0003676">
    <property type="term" value="F:nucleic acid binding"/>
    <property type="evidence" value="ECO:0007669"/>
    <property type="project" value="InterPro"/>
</dbReference>
<evidence type="ECO:0000313" key="7">
    <source>
        <dbReference type="EMBL" id="KAE8289550.1"/>
    </source>
</evidence>
<dbReference type="GO" id="GO:0004523">
    <property type="term" value="F:RNA-DNA hybrid ribonuclease activity"/>
    <property type="evidence" value="ECO:0007669"/>
    <property type="project" value="UniProtKB-EC"/>
</dbReference>
<evidence type="ECO:0000259" key="5">
    <source>
        <dbReference type="PROSITE" id="PS50878"/>
    </source>
</evidence>
<dbReference type="Gene3D" id="3.10.10.10">
    <property type="entry name" value="HIV Type 1 Reverse Transcriptase, subunit A, domain 1"/>
    <property type="match status" value="1"/>
</dbReference>
<dbReference type="CDD" id="cd09274">
    <property type="entry name" value="RNase_HI_RT_Ty3"/>
    <property type="match status" value="1"/>
</dbReference>
<dbReference type="InterPro" id="IPR012337">
    <property type="entry name" value="RNaseH-like_sf"/>
</dbReference>
<dbReference type="Pfam" id="PF17921">
    <property type="entry name" value="Integrase_H2C2"/>
    <property type="match status" value="1"/>
</dbReference>
<dbReference type="Gene3D" id="1.10.340.70">
    <property type="match status" value="1"/>
</dbReference>
<comment type="caution">
    <text evidence="7">The sequence shown here is derived from an EMBL/GenBank/DDBJ whole genome shotgun (WGS) entry which is preliminary data.</text>
</comment>
<dbReference type="GO" id="GO:0003964">
    <property type="term" value="F:RNA-directed DNA polymerase activity"/>
    <property type="evidence" value="ECO:0007669"/>
    <property type="project" value="UniProtKB-KW"/>
</dbReference>
<dbReference type="InterPro" id="IPR000477">
    <property type="entry name" value="RT_dom"/>
</dbReference>
<dbReference type="Gene3D" id="3.30.70.270">
    <property type="match status" value="2"/>
</dbReference>
<protein>
    <recommendedName>
        <fullName evidence="3">Gypsy retrotransposon integrase-like protein 1</fullName>
        <ecNumber evidence="2">3.1.26.4</ecNumber>
    </recommendedName>
</protein>
<name>A0A6G0IDN9_LARCR</name>
<dbReference type="GO" id="GO:0015074">
    <property type="term" value="P:DNA integration"/>
    <property type="evidence" value="ECO:0007669"/>
    <property type="project" value="InterPro"/>
</dbReference>
<proteinExistence type="inferred from homology"/>
<evidence type="ECO:0000256" key="4">
    <source>
        <dbReference type="SAM" id="MobiDB-lite"/>
    </source>
</evidence>
<dbReference type="PROSITE" id="PS50994">
    <property type="entry name" value="INTEGRASE"/>
    <property type="match status" value="1"/>
</dbReference>
<dbReference type="SUPFAM" id="SSF53098">
    <property type="entry name" value="Ribonuclease H-like"/>
    <property type="match status" value="1"/>
</dbReference>
<dbReference type="InterPro" id="IPR043502">
    <property type="entry name" value="DNA/RNA_pol_sf"/>
</dbReference>
<dbReference type="CDD" id="cd01647">
    <property type="entry name" value="RT_LTR"/>
    <property type="match status" value="1"/>
</dbReference>